<sequence>MSEVITLTGISEYGRHGVYPQEKQNKQKFIVDLILEVNRISDSDRIETTVDYAGLSNEIREVVASTEFDLIESLAAAIAAHCLQNQLIHKVTVVVHKPEAAKSLGITDVSVSVTKSKQ</sequence>
<dbReference type="InterPro" id="IPR043133">
    <property type="entry name" value="GTP-CH-I_C/QueF"/>
</dbReference>
<name>A0A6J6ECJ3_9ZZZZ</name>
<evidence type="ECO:0000256" key="2">
    <source>
        <dbReference type="ARBA" id="ARBA00005013"/>
    </source>
</evidence>
<evidence type="ECO:0000259" key="8">
    <source>
        <dbReference type="SMART" id="SM00905"/>
    </source>
</evidence>
<evidence type="ECO:0000313" key="9">
    <source>
        <dbReference type="EMBL" id="CAB4573069.1"/>
    </source>
</evidence>
<dbReference type="InterPro" id="IPR006157">
    <property type="entry name" value="FolB_dom"/>
</dbReference>
<protein>
    <recommendedName>
        <fullName evidence="4">dihydroneopterin aldolase</fullName>
        <ecNumber evidence="4">4.1.2.25</ecNumber>
    </recommendedName>
    <alternativeName>
        <fullName evidence="7">7,8-dihydroneopterin aldolase</fullName>
    </alternativeName>
</protein>
<evidence type="ECO:0000256" key="6">
    <source>
        <dbReference type="ARBA" id="ARBA00023239"/>
    </source>
</evidence>
<dbReference type="GO" id="GO:0046656">
    <property type="term" value="P:folic acid biosynthetic process"/>
    <property type="evidence" value="ECO:0007669"/>
    <property type="project" value="UniProtKB-KW"/>
</dbReference>
<evidence type="ECO:0000256" key="4">
    <source>
        <dbReference type="ARBA" id="ARBA00013043"/>
    </source>
</evidence>
<dbReference type="SMART" id="SM00905">
    <property type="entry name" value="FolB"/>
    <property type="match status" value="1"/>
</dbReference>
<comment type="catalytic activity">
    <reaction evidence="1">
        <text>7,8-dihydroneopterin = 6-hydroxymethyl-7,8-dihydropterin + glycolaldehyde</text>
        <dbReference type="Rhea" id="RHEA:10540"/>
        <dbReference type="ChEBI" id="CHEBI:17001"/>
        <dbReference type="ChEBI" id="CHEBI:17071"/>
        <dbReference type="ChEBI" id="CHEBI:44841"/>
        <dbReference type="EC" id="4.1.2.25"/>
    </reaction>
</comment>
<comment type="similarity">
    <text evidence="3">Belongs to the DHNA family.</text>
</comment>
<dbReference type="Pfam" id="PF02152">
    <property type="entry name" value="FolB"/>
    <property type="match status" value="1"/>
</dbReference>
<dbReference type="AlphaFoldDB" id="A0A6J6ECJ3"/>
<evidence type="ECO:0000256" key="5">
    <source>
        <dbReference type="ARBA" id="ARBA00022909"/>
    </source>
</evidence>
<dbReference type="EC" id="4.1.2.25" evidence="4"/>
<keyword evidence="6" id="KW-0456">Lyase</keyword>
<dbReference type="GO" id="GO:0005737">
    <property type="term" value="C:cytoplasm"/>
    <property type="evidence" value="ECO:0007669"/>
    <property type="project" value="TreeGrafter"/>
</dbReference>
<comment type="pathway">
    <text evidence="2">Cofactor biosynthesis; tetrahydrofolate biosynthesis; 2-amino-4-hydroxy-6-hydroxymethyl-7,8-dihydropteridine diphosphate from 7,8-dihydroneopterin triphosphate: step 3/4.</text>
</comment>
<evidence type="ECO:0000256" key="3">
    <source>
        <dbReference type="ARBA" id="ARBA00005708"/>
    </source>
</evidence>
<dbReference type="NCBIfam" id="TIGR00525">
    <property type="entry name" value="folB"/>
    <property type="match status" value="1"/>
</dbReference>
<keyword evidence="5" id="KW-0289">Folate biosynthesis</keyword>
<dbReference type="SUPFAM" id="SSF55620">
    <property type="entry name" value="Tetrahydrobiopterin biosynthesis enzymes-like"/>
    <property type="match status" value="1"/>
</dbReference>
<feature type="domain" description="Dihydroneopterin aldolase/epimerase" evidence="8">
    <location>
        <begin position="5"/>
        <end position="115"/>
    </location>
</feature>
<dbReference type="InterPro" id="IPR006156">
    <property type="entry name" value="Dihydroneopterin_aldolase"/>
</dbReference>
<dbReference type="GO" id="GO:0004150">
    <property type="term" value="F:dihydroneopterin aldolase activity"/>
    <property type="evidence" value="ECO:0007669"/>
    <property type="project" value="UniProtKB-EC"/>
</dbReference>
<gene>
    <name evidence="9" type="ORF">UFOPK1726_00402</name>
</gene>
<organism evidence="9">
    <name type="scientific">freshwater metagenome</name>
    <dbReference type="NCBI Taxonomy" id="449393"/>
    <lineage>
        <taxon>unclassified sequences</taxon>
        <taxon>metagenomes</taxon>
        <taxon>ecological metagenomes</taxon>
    </lineage>
</organism>
<evidence type="ECO:0000256" key="1">
    <source>
        <dbReference type="ARBA" id="ARBA00001353"/>
    </source>
</evidence>
<dbReference type="Gene3D" id="3.30.1130.10">
    <property type="match status" value="1"/>
</dbReference>
<dbReference type="PANTHER" id="PTHR42844:SF1">
    <property type="entry name" value="DIHYDRONEOPTERIN ALDOLASE 1-RELATED"/>
    <property type="match status" value="1"/>
</dbReference>
<dbReference type="PANTHER" id="PTHR42844">
    <property type="entry name" value="DIHYDRONEOPTERIN ALDOLASE 1-RELATED"/>
    <property type="match status" value="1"/>
</dbReference>
<reference evidence="9" key="1">
    <citation type="submission" date="2020-05" db="EMBL/GenBank/DDBJ databases">
        <authorList>
            <person name="Chiriac C."/>
            <person name="Salcher M."/>
            <person name="Ghai R."/>
            <person name="Kavagutti S V."/>
        </authorList>
    </citation>
    <scope>NUCLEOTIDE SEQUENCE</scope>
</reference>
<dbReference type="EMBL" id="CAEZTT010000031">
    <property type="protein sequence ID" value="CAB4573069.1"/>
    <property type="molecule type" value="Genomic_DNA"/>
</dbReference>
<evidence type="ECO:0000256" key="7">
    <source>
        <dbReference type="ARBA" id="ARBA00032903"/>
    </source>
</evidence>
<proteinExistence type="inferred from homology"/>
<accession>A0A6J6ECJ3</accession>
<dbReference type="NCBIfam" id="TIGR00526">
    <property type="entry name" value="folB_dom"/>
    <property type="match status" value="1"/>
</dbReference>